<feature type="transmembrane region" description="Helical" evidence="5">
    <location>
        <begin position="155"/>
        <end position="176"/>
    </location>
</feature>
<keyword evidence="3 5" id="KW-1133">Transmembrane helix</keyword>
<keyword evidence="7" id="KW-1185">Reference proteome</keyword>
<dbReference type="InterPro" id="IPR001694">
    <property type="entry name" value="NADH_UbQ_OxRdtase_su1/FPO"/>
</dbReference>
<proteinExistence type="predicted"/>
<feature type="transmembrane region" description="Helical" evidence="5">
    <location>
        <begin position="91"/>
        <end position="111"/>
    </location>
</feature>
<dbReference type="Pfam" id="PF00146">
    <property type="entry name" value="NADHdh"/>
    <property type="match status" value="1"/>
</dbReference>
<gene>
    <name evidence="6" type="ORF">ACJDUH_00990</name>
</gene>
<evidence type="ECO:0000256" key="1">
    <source>
        <dbReference type="ARBA" id="ARBA00004141"/>
    </source>
</evidence>
<keyword evidence="4 5" id="KW-0472">Membrane</keyword>
<comment type="subcellular location">
    <subcellularLocation>
        <location evidence="1">Membrane</location>
        <topology evidence="1">Multi-pass membrane protein</topology>
    </subcellularLocation>
</comment>
<organism evidence="6 7">
    <name type="scientific">Candidatus Clostridium radicumherbarum</name>
    <dbReference type="NCBI Taxonomy" id="3381662"/>
    <lineage>
        <taxon>Bacteria</taxon>
        <taxon>Bacillati</taxon>
        <taxon>Bacillota</taxon>
        <taxon>Clostridia</taxon>
        <taxon>Eubacteriales</taxon>
        <taxon>Clostridiaceae</taxon>
        <taxon>Clostridium</taxon>
    </lineage>
</organism>
<dbReference type="EC" id="1.-.-.-" evidence="6"/>
<evidence type="ECO:0000313" key="6">
    <source>
        <dbReference type="EMBL" id="MFL0266657.1"/>
    </source>
</evidence>
<feature type="transmembrane region" description="Helical" evidence="5">
    <location>
        <begin position="266"/>
        <end position="284"/>
    </location>
</feature>
<evidence type="ECO:0000313" key="7">
    <source>
        <dbReference type="Proteomes" id="UP001623661"/>
    </source>
</evidence>
<dbReference type="InterPro" id="IPR052561">
    <property type="entry name" value="ComplexI_Subunit1"/>
</dbReference>
<dbReference type="PANTHER" id="PTHR43359">
    <property type="entry name" value="FORMATE HYDROGENLYASE SUBUNIT 4"/>
    <property type="match status" value="1"/>
</dbReference>
<protein>
    <submittedName>
        <fullName evidence="6">Respiratory chain complex I subunit 1 family protein</fullName>
        <ecNumber evidence="6">1.-.-.-</ecNumber>
    </submittedName>
</protein>
<evidence type="ECO:0000256" key="4">
    <source>
        <dbReference type="ARBA" id="ARBA00023136"/>
    </source>
</evidence>
<dbReference type="GO" id="GO:0016491">
    <property type="term" value="F:oxidoreductase activity"/>
    <property type="evidence" value="ECO:0007669"/>
    <property type="project" value="UniProtKB-KW"/>
</dbReference>
<feature type="transmembrane region" description="Helical" evidence="5">
    <location>
        <begin position="123"/>
        <end position="143"/>
    </location>
</feature>
<dbReference type="Proteomes" id="UP001623661">
    <property type="component" value="Unassembled WGS sequence"/>
</dbReference>
<feature type="transmembrane region" description="Helical" evidence="5">
    <location>
        <begin position="6"/>
        <end position="27"/>
    </location>
</feature>
<dbReference type="PANTHER" id="PTHR43359:SF1">
    <property type="entry name" value="FORMATE HYDROGENLYASE SUBUNIT 4-RELATED"/>
    <property type="match status" value="1"/>
</dbReference>
<evidence type="ECO:0000256" key="3">
    <source>
        <dbReference type="ARBA" id="ARBA00022989"/>
    </source>
</evidence>
<dbReference type="EMBL" id="JBJHZY010000001">
    <property type="protein sequence ID" value="MFL0266657.1"/>
    <property type="molecule type" value="Genomic_DNA"/>
</dbReference>
<feature type="transmembrane region" description="Helical" evidence="5">
    <location>
        <begin position="234"/>
        <end position="254"/>
    </location>
</feature>
<reference evidence="6 7" key="1">
    <citation type="submission" date="2024-11" db="EMBL/GenBank/DDBJ databases">
        <authorList>
            <person name="Heng Y.C."/>
            <person name="Lim A.C.H."/>
            <person name="Lee J.K.Y."/>
            <person name="Kittelmann S."/>
        </authorList>
    </citation>
    <scope>NUCLEOTIDE SEQUENCE [LARGE SCALE GENOMIC DNA]</scope>
    <source>
        <strain evidence="6 7">WILCCON 0202</strain>
    </source>
</reference>
<name>A0ABW8TRF1_9CLOT</name>
<comment type="caution">
    <text evidence="6">The sequence shown here is derived from an EMBL/GenBank/DDBJ whole genome shotgun (WGS) entry which is preliminary data.</text>
</comment>
<dbReference type="RefSeq" id="WP_406763287.1">
    <property type="nucleotide sequence ID" value="NZ_JBJHZY010000001.1"/>
</dbReference>
<keyword evidence="2 5" id="KW-0812">Transmembrane</keyword>
<keyword evidence="6" id="KW-0560">Oxidoreductase</keyword>
<accession>A0ABW8TRF1</accession>
<evidence type="ECO:0000256" key="2">
    <source>
        <dbReference type="ARBA" id="ARBA00022692"/>
    </source>
</evidence>
<feature type="transmembrane region" description="Helical" evidence="5">
    <location>
        <begin position="66"/>
        <end position="85"/>
    </location>
</feature>
<sequence length="290" mass="33331">MSTTEIIVRILLVLIAAPVIGCFFAGVDRKLSAKLQGRIGPKLRQPWYDFRKLMSKENLVVNKYQNLYILFYLIFIIVSLIMLFLEMDLLMIIFVYTIANVALILAAMSTGSPYSRIGAAREAISMLAYEPILVFYIVGMYMLTGSFKISQLNGANAPLILYLPLVFISMLFIMSIKFKKSPFDFSSSHHAHQELVKGMFTDFSGPTMGIIEFAHWYEYVFLSGLMFIFWKQNFIMGTILSLFTFFFVIIIDNITARLSWEWMLKVTWTIIVGLSIVNILFLYLNNVKLI</sequence>
<evidence type="ECO:0000256" key="5">
    <source>
        <dbReference type="SAM" id="Phobius"/>
    </source>
</evidence>